<comment type="similarity">
    <text evidence="4">Belongs to the AIM11 family.</text>
</comment>
<evidence type="ECO:0000313" key="6">
    <source>
        <dbReference type="EMBL" id="GLA45500.1"/>
    </source>
</evidence>
<sequence>MLFSSLFSSSSTPSNPESQPSPEPQSQPTPPSTTRSPSDEFDPPLPKLWTPKTNLKLLLGGLAFFTFSIYSTRRAMNRKLLASIPPYYTSSVYHKPKVSGGAEAFEALHLATMNVLSFGMMSAGGALYALDINGVEDMRKFVRKGMVEGDGALMRGEDKELEKEVEGWVAKVLGEKFGKELQKEKERSAAAAAVAAEKKE</sequence>
<evidence type="ECO:0000313" key="7">
    <source>
        <dbReference type="Proteomes" id="UP001144191"/>
    </source>
</evidence>
<dbReference type="EMBL" id="BRPB01000003">
    <property type="protein sequence ID" value="GLA45500.1"/>
    <property type="molecule type" value="Genomic_DNA"/>
</dbReference>
<evidence type="ECO:0000256" key="3">
    <source>
        <dbReference type="ARBA" id="ARBA00023136"/>
    </source>
</evidence>
<reference evidence="6" key="1">
    <citation type="submission" date="2022-07" db="EMBL/GenBank/DDBJ databases">
        <title>Taxonomy of Aspergillus series Nigri: significant species reduction supported by multi-species coalescent approaches.</title>
        <authorList>
            <person name="Bian C."/>
            <person name="Kusuya Y."/>
            <person name="Sklenar F."/>
            <person name="D'hooge E."/>
            <person name="Yaguchi T."/>
            <person name="Takahashi H."/>
            <person name="Hubka V."/>
        </authorList>
    </citation>
    <scope>NUCLEOTIDE SEQUENCE</scope>
    <source>
        <strain evidence="6">IFM 63604</strain>
    </source>
</reference>
<evidence type="ECO:0000256" key="4">
    <source>
        <dbReference type="RuleBase" id="RU367098"/>
    </source>
</evidence>
<organism evidence="6 7">
    <name type="scientific">Aspergillus niger</name>
    <dbReference type="NCBI Taxonomy" id="5061"/>
    <lineage>
        <taxon>Eukaryota</taxon>
        <taxon>Fungi</taxon>
        <taxon>Dikarya</taxon>
        <taxon>Ascomycota</taxon>
        <taxon>Pezizomycotina</taxon>
        <taxon>Eurotiomycetes</taxon>
        <taxon>Eurotiomycetidae</taxon>
        <taxon>Eurotiales</taxon>
        <taxon>Aspergillaceae</taxon>
        <taxon>Aspergillus</taxon>
        <taxon>Aspergillus subgen. Circumdati</taxon>
    </lineage>
</organism>
<dbReference type="PANTHER" id="PTHR39136:SF1">
    <property type="entry name" value="ALTERED INHERITANCE OF MITOCHONDRIA PROTEIN 11"/>
    <property type="match status" value="1"/>
</dbReference>
<gene>
    <name evidence="4" type="primary">AIM11</name>
    <name evidence="6" type="ORF">AnigIFM63604_005312</name>
</gene>
<evidence type="ECO:0000256" key="2">
    <source>
        <dbReference type="ARBA" id="ARBA00022989"/>
    </source>
</evidence>
<keyword evidence="1" id="KW-0812">Transmembrane</keyword>
<dbReference type="PANTHER" id="PTHR39136">
    <property type="entry name" value="ALTERED INHERITANCE OF MITOCHONDRIA PROTEIN 11"/>
    <property type="match status" value="1"/>
</dbReference>
<proteinExistence type="inferred from homology"/>
<keyword evidence="3" id="KW-0472">Membrane</keyword>
<dbReference type="Proteomes" id="UP001144191">
    <property type="component" value="Unassembled WGS sequence"/>
</dbReference>
<accession>A0A9W5ZSF0</accession>
<dbReference type="GO" id="GO:0016020">
    <property type="term" value="C:membrane"/>
    <property type="evidence" value="ECO:0007669"/>
    <property type="project" value="UniProtKB-SubCell"/>
</dbReference>
<dbReference type="InterPro" id="IPR038814">
    <property type="entry name" value="AIM11"/>
</dbReference>
<feature type="compositionally biased region" description="Pro residues" evidence="5">
    <location>
        <begin position="19"/>
        <end position="31"/>
    </location>
</feature>
<evidence type="ECO:0000256" key="5">
    <source>
        <dbReference type="SAM" id="MobiDB-lite"/>
    </source>
</evidence>
<name>A0A9W5ZSF0_ASPNG</name>
<keyword evidence="2" id="KW-1133">Transmembrane helix</keyword>
<protein>
    <recommendedName>
        <fullName evidence="4">Altered inheritance of mitochondria protein 11</fullName>
    </recommendedName>
</protein>
<comment type="caution">
    <text evidence="6">The sequence shown here is derived from an EMBL/GenBank/DDBJ whole genome shotgun (WGS) entry which is preliminary data.</text>
</comment>
<feature type="region of interest" description="Disordered" evidence="5">
    <location>
        <begin position="1"/>
        <end position="45"/>
    </location>
</feature>
<evidence type="ECO:0000256" key="1">
    <source>
        <dbReference type="ARBA" id="ARBA00022692"/>
    </source>
</evidence>
<comment type="subcellular location">
    <subcellularLocation>
        <location evidence="4">Membrane</location>
        <topology evidence="4">Multi-pass membrane protein</topology>
    </subcellularLocation>
</comment>
<feature type="compositionally biased region" description="Low complexity" evidence="5">
    <location>
        <begin position="1"/>
        <end position="18"/>
    </location>
</feature>
<dbReference type="AlphaFoldDB" id="A0A9W5ZSF0"/>
<dbReference type="GO" id="GO:0005739">
    <property type="term" value="C:mitochondrion"/>
    <property type="evidence" value="ECO:0007669"/>
    <property type="project" value="TreeGrafter"/>
</dbReference>